<organism evidence="2 3">
    <name type="scientific">Dactylosporangium maewongense</name>
    <dbReference type="NCBI Taxonomy" id="634393"/>
    <lineage>
        <taxon>Bacteria</taxon>
        <taxon>Bacillati</taxon>
        <taxon>Actinomycetota</taxon>
        <taxon>Actinomycetes</taxon>
        <taxon>Micromonosporales</taxon>
        <taxon>Micromonosporaceae</taxon>
        <taxon>Dactylosporangium</taxon>
    </lineage>
</organism>
<feature type="domain" description="GP-PDE" evidence="1">
    <location>
        <begin position="64"/>
        <end position="333"/>
    </location>
</feature>
<dbReference type="PANTHER" id="PTHR43805:SF1">
    <property type="entry name" value="GP-PDE DOMAIN-CONTAINING PROTEIN"/>
    <property type="match status" value="1"/>
</dbReference>
<protein>
    <submittedName>
        <fullName evidence="2">Glycerophosphodiester phosphodiesterase family protein</fullName>
    </submittedName>
</protein>
<dbReference type="InterPro" id="IPR030395">
    <property type="entry name" value="GP_PDE_dom"/>
</dbReference>
<reference evidence="2 3" key="1">
    <citation type="journal article" date="2019" name="Int. J. Syst. Evol. Microbiol.">
        <title>The Global Catalogue of Microorganisms (GCM) 10K type strain sequencing project: providing services to taxonomists for standard genome sequencing and annotation.</title>
        <authorList>
            <consortium name="The Broad Institute Genomics Platform"/>
            <consortium name="The Broad Institute Genome Sequencing Center for Infectious Disease"/>
            <person name="Wu L."/>
            <person name="Ma J."/>
        </authorList>
    </citation>
    <scope>NUCLEOTIDE SEQUENCE [LARGE SCALE GENOMIC DNA]</scope>
    <source>
        <strain evidence="2 3">JCM 15933</strain>
    </source>
</reference>
<dbReference type="PANTHER" id="PTHR43805">
    <property type="entry name" value="GLYCEROPHOSPHORYL DIESTER PHOSPHODIESTERASE"/>
    <property type="match status" value="1"/>
</dbReference>
<dbReference type="Gene3D" id="3.20.20.190">
    <property type="entry name" value="Phosphatidylinositol (PI) phosphodiesterase"/>
    <property type="match status" value="1"/>
</dbReference>
<evidence type="ECO:0000313" key="3">
    <source>
        <dbReference type="Proteomes" id="UP001501470"/>
    </source>
</evidence>
<evidence type="ECO:0000313" key="2">
    <source>
        <dbReference type="EMBL" id="GAA1550916.1"/>
    </source>
</evidence>
<keyword evidence="3" id="KW-1185">Reference proteome</keyword>
<sequence length="333" mass="36060">MVLTVPRRWRRRITITLAVLLVVTGGLYLRNSSTLAGPSKGERPFLLAHRGIAQTFDLAGVTADTCTARIIHPPQVPLLENTLPSLRAAFEAGADQAEIDVQVTRDGQLAVFHDATLDCRTDGHGPVGEHTQDELRKLDVGYGYTADNGTTFPLRGTGVGLLPTVPEVFAALPDRAFKLDLKRDDPADGDALATFLATLPAARLATVTVTGGDTAVAAVVRRLPQVRATSRAIIKDCLLDYAATGWTGRVPSSCHHRELPLPAHYGQWLWGWPHLFVARMRAADTRVVLVRSVGDWSAGFDTQADLTDLPDNWSGGIWTNRTDVIAPLVTPSR</sequence>
<dbReference type="PROSITE" id="PS51704">
    <property type="entry name" value="GP_PDE"/>
    <property type="match status" value="1"/>
</dbReference>
<comment type="caution">
    <text evidence="2">The sequence shown here is derived from an EMBL/GenBank/DDBJ whole genome shotgun (WGS) entry which is preliminary data.</text>
</comment>
<gene>
    <name evidence="2" type="ORF">GCM10009827_084430</name>
</gene>
<proteinExistence type="predicted"/>
<evidence type="ECO:0000259" key="1">
    <source>
        <dbReference type="PROSITE" id="PS51704"/>
    </source>
</evidence>
<dbReference type="SUPFAM" id="SSF51695">
    <property type="entry name" value="PLC-like phosphodiesterases"/>
    <property type="match status" value="1"/>
</dbReference>
<dbReference type="Pfam" id="PF03009">
    <property type="entry name" value="GDPD"/>
    <property type="match status" value="1"/>
</dbReference>
<dbReference type="EMBL" id="BAAAQD010000022">
    <property type="protein sequence ID" value="GAA1550916.1"/>
    <property type="molecule type" value="Genomic_DNA"/>
</dbReference>
<dbReference type="InterPro" id="IPR017946">
    <property type="entry name" value="PLC-like_Pdiesterase_TIM-brl"/>
</dbReference>
<accession>A0ABN2C1F1</accession>
<dbReference type="Proteomes" id="UP001501470">
    <property type="component" value="Unassembled WGS sequence"/>
</dbReference>
<name>A0ABN2C1F1_9ACTN</name>